<dbReference type="EMBL" id="JAOTPV010000018">
    <property type="protein sequence ID" value="KAJ4473158.1"/>
    <property type="molecule type" value="Genomic_DNA"/>
</dbReference>
<protein>
    <submittedName>
        <fullName evidence="2">Uncharacterized protein</fullName>
    </submittedName>
</protein>
<reference evidence="2" key="1">
    <citation type="submission" date="2022-08" db="EMBL/GenBank/DDBJ databases">
        <title>A Global Phylogenomic Analysis of the Shiitake Genus Lentinula.</title>
        <authorList>
            <consortium name="DOE Joint Genome Institute"/>
            <person name="Sierra-Patev S."/>
            <person name="Min B."/>
            <person name="Naranjo-Ortiz M."/>
            <person name="Looney B."/>
            <person name="Konkel Z."/>
            <person name="Slot J.C."/>
            <person name="Sakamoto Y."/>
            <person name="Steenwyk J.L."/>
            <person name="Rokas A."/>
            <person name="Carro J."/>
            <person name="Camarero S."/>
            <person name="Ferreira P."/>
            <person name="Molpeceres G."/>
            <person name="Ruiz-Duenas F.J."/>
            <person name="Serrano A."/>
            <person name="Henrissat B."/>
            <person name="Drula E."/>
            <person name="Hughes K.W."/>
            <person name="Mata J.L."/>
            <person name="Ishikawa N.K."/>
            <person name="Vargas-Isla R."/>
            <person name="Ushijima S."/>
            <person name="Smith C.A."/>
            <person name="Ahrendt S."/>
            <person name="Andreopoulos W."/>
            <person name="He G."/>
            <person name="Labutti K."/>
            <person name="Lipzen A."/>
            <person name="Ng V."/>
            <person name="Riley R."/>
            <person name="Sandor L."/>
            <person name="Barry K."/>
            <person name="Martinez A.T."/>
            <person name="Xiao Y."/>
            <person name="Gibbons J.G."/>
            <person name="Terashima K."/>
            <person name="Grigoriev I.V."/>
            <person name="Hibbett D.S."/>
        </authorList>
    </citation>
    <scope>NUCLEOTIDE SEQUENCE</scope>
    <source>
        <strain evidence="2">JLM2183</strain>
    </source>
</reference>
<feature type="compositionally biased region" description="Basic and acidic residues" evidence="1">
    <location>
        <begin position="236"/>
        <end position="245"/>
    </location>
</feature>
<sequence>RITLPNVSHGAFIPRIRFFFSSPPVTAINAPIMFGFIRRISNSVLPRPDRPWDDDATSNAPKIGRKRRLSSTERDLVEDKKEQSRSKKHRGDTPQTPLELSTAANLEEAGPSTEVDSEGVKEVTKGVKEVELEEKKAQEHNDEAEVVTTDESGSNEETVVDPELVPLPKELSGELDDTSSIASTPPADPVDEETTETLKETARTSEITALEVKERSDDADEGTTSETAEPAAKFLNTEESKEATA</sequence>
<name>A0A9W9A456_9AGAR</name>
<feature type="non-terminal residue" evidence="2">
    <location>
        <position position="1"/>
    </location>
</feature>
<feature type="compositionally biased region" description="Basic and acidic residues" evidence="1">
    <location>
        <begin position="118"/>
        <end position="143"/>
    </location>
</feature>
<feature type="compositionally biased region" description="Basic and acidic residues" evidence="1">
    <location>
        <begin position="70"/>
        <end position="85"/>
    </location>
</feature>
<evidence type="ECO:0000313" key="2">
    <source>
        <dbReference type="EMBL" id="KAJ4473158.1"/>
    </source>
</evidence>
<evidence type="ECO:0000313" key="3">
    <source>
        <dbReference type="Proteomes" id="UP001150266"/>
    </source>
</evidence>
<feature type="region of interest" description="Disordered" evidence="1">
    <location>
        <begin position="45"/>
        <end position="245"/>
    </location>
</feature>
<dbReference type="AlphaFoldDB" id="A0A9W9A456"/>
<accession>A0A9W9A456</accession>
<dbReference type="OrthoDB" id="3269227at2759"/>
<dbReference type="Proteomes" id="UP001150266">
    <property type="component" value="Unassembled WGS sequence"/>
</dbReference>
<proteinExistence type="predicted"/>
<organism evidence="2 3">
    <name type="scientific">Lentinula aciculospora</name>
    <dbReference type="NCBI Taxonomy" id="153920"/>
    <lineage>
        <taxon>Eukaryota</taxon>
        <taxon>Fungi</taxon>
        <taxon>Dikarya</taxon>
        <taxon>Basidiomycota</taxon>
        <taxon>Agaricomycotina</taxon>
        <taxon>Agaricomycetes</taxon>
        <taxon>Agaricomycetidae</taxon>
        <taxon>Agaricales</taxon>
        <taxon>Marasmiineae</taxon>
        <taxon>Omphalotaceae</taxon>
        <taxon>Lentinula</taxon>
    </lineage>
</organism>
<feature type="compositionally biased region" description="Polar residues" evidence="1">
    <location>
        <begin position="93"/>
        <end position="104"/>
    </location>
</feature>
<comment type="caution">
    <text evidence="2">The sequence shown here is derived from an EMBL/GenBank/DDBJ whole genome shotgun (WGS) entry which is preliminary data.</text>
</comment>
<gene>
    <name evidence="2" type="ORF">J3R30DRAFT_768835</name>
</gene>
<evidence type="ECO:0000256" key="1">
    <source>
        <dbReference type="SAM" id="MobiDB-lite"/>
    </source>
</evidence>
<keyword evidence="3" id="KW-1185">Reference proteome</keyword>